<protein>
    <submittedName>
        <fullName evidence="7">Pirin family protein</fullName>
    </submittedName>
</protein>
<dbReference type="Gene3D" id="2.60.120.10">
    <property type="entry name" value="Jelly Rolls"/>
    <property type="match status" value="2"/>
</dbReference>
<evidence type="ECO:0000256" key="4">
    <source>
        <dbReference type="SAM" id="MobiDB-lite"/>
    </source>
</evidence>
<dbReference type="InterPro" id="IPR012093">
    <property type="entry name" value="Pirin"/>
</dbReference>
<feature type="binding site" evidence="2">
    <location>
        <position position="127"/>
    </location>
    <ligand>
        <name>Fe cation</name>
        <dbReference type="ChEBI" id="CHEBI:24875"/>
    </ligand>
</feature>
<evidence type="ECO:0000256" key="2">
    <source>
        <dbReference type="PIRSR" id="PIRSR006232-1"/>
    </source>
</evidence>
<comment type="similarity">
    <text evidence="1 3">Belongs to the pirin family.</text>
</comment>
<feature type="domain" description="Pirin N-terminal" evidence="5">
    <location>
        <begin position="45"/>
        <end position="143"/>
    </location>
</feature>
<gene>
    <name evidence="7" type="ORF">GIY23_14365</name>
</gene>
<comment type="cofactor">
    <cofactor evidence="2">
        <name>Fe cation</name>
        <dbReference type="ChEBI" id="CHEBI:24875"/>
    </cofactor>
    <text evidence="2">Binds 1 Fe cation per subunit.</text>
</comment>
<feature type="binding site" evidence="2">
    <location>
        <position position="81"/>
    </location>
    <ligand>
        <name>Fe cation</name>
        <dbReference type="ChEBI" id="CHEBI:24875"/>
    </ligand>
</feature>
<keyword evidence="2" id="KW-0408">Iron</keyword>
<evidence type="ECO:0000256" key="1">
    <source>
        <dbReference type="ARBA" id="ARBA00008416"/>
    </source>
</evidence>
<dbReference type="SUPFAM" id="SSF51182">
    <property type="entry name" value="RmlC-like cupins"/>
    <property type="match status" value="1"/>
</dbReference>
<dbReference type="InterPro" id="IPR003829">
    <property type="entry name" value="Pirin_N_dom"/>
</dbReference>
<dbReference type="GO" id="GO:0046872">
    <property type="term" value="F:metal ion binding"/>
    <property type="evidence" value="ECO:0007669"/>
    <property type="project" value="UniProtKB-KW"/>
</dbReference>
<dbReference type="InterPro" id="IPR014710">
    <property type="entry name" value="RmlC-like_jellyroll"/>
</dbReference>
<evidence type="ECO:0000259" key="6">
    <source>
        <dbReference type="Pfam" id="PF05726"/>
    </source>
</evidence>
<dbReference type="InterPro" id="IPR008778">
    <property type="entry name" value="Pirin_C_dom"/>
</dbReference>
<dbReference type="PIRSF" id="PIRSF006232">
    <property type="entry name" value="Pirin"/>
    <property type="match status" value="1"/>
</dbReference>
<keyword evidence="2" id="KW-0479">Metal-binding</keyword>
<dbReference type="PANTHER" id="PTHR13903">
    <property type="entry name" value="PIRIN-RELATED"/>
    <property type="match status" value="1"/>
</dbReference>
<evidence type="ECO:0000259" key="5">
    <source>
        <dbReference type="Pfam" id="PF02678"/>
    </source>
</evidence>
<organism evidence="7 8">
    <name type="scientific">Allosaccharopolyspora coralli</name>
    <dbReference type="NCBI Taxonomy" id="2665642"/>
    <lineage>
        <taxon>Bacteria</taxon>
        <taxon>Bacillati</taxon>
        <taxon>Actinomycetota</taxon>
        <taxon>Actinomycetes</taxon>
        <taxon>Pseudonocardiales</taxon>
        <taxon>Pseudonocardiaceae</taxon>
        <taxon>Allosaccharopolyspora</taxon>
    </lineage>
</organism>
<dbReference type="AlphaFoldDB" id="A0A5Q3QI77"/>
<name>A0A5Q3QI77_9PSEU</name>
<dbReference type="Proteomes" id="UP000371041">
    <property type="component" value="Chromosome"/>
</dbReference>
<dbReference type="EMBL" id="CP045929">
    <property type="protein sequence ID" value="QGK70547.1"/>
    <property type="molecule type" value="Genomic_DNA"/>
</dbReference>
<dbReference type="CDD" id="cd02909">
    <property type="entry name" value="cupin_pirin_N"/>
    <property type="match status" value="1"/>
</dbReference>
<dbReference type="Pfam" id="PF02678">
    <property type="entry name" value="Pirin"/>
    <property type="match status" value="1"/>
</dbReference>
<feature type="domain" description="Pirin C-terminal" evidence="6">
    <location>
        <begin position="196"/>
        <end position="293"/>
    </location>
</feature>
<sequence>MSNVELSPDERTLCRGSEATPTGPEVELLAPREVPLGGPRAMLVQRSLPNRDRRMVGAWCFADCFGPDDLSGGPGMQVPPHPHIGLQTVTWLVDGDVRHRDSLGSDQFVRPGELNLMTAGRGIAHSERTPETAGSLHGVQLWVAMPDEDRTGEPHFEHHRDLPRLEFGDVRGTVLMGEVDGAVSSARSHSPLVGAEFVLPAGGSTVLPLEPDFEHAVLTLSGRLTAAGAGVPAATMLYLGLGRREAPVHAETESRFLLLGGVPFEEDLVMWWNFVGRSHDEIVTAREEWEGGRARNGDSGPFGAVPGDSEASLPAPALPQAELRPRSRVRRRS</sequence>
<evidence type="ECO:0000313" key="8">
    <source>
        <dbReference type="Proteomes" id="UP000371041"/>
    </source>
</evidence>
<reference evidence="8" key="1">
    <citation type="submission" date="2019-11" db="EMBL/GenBank/DDBJ databases">
        <title>The complete genome sequence of Saccharopolyspora sp. E2A.</title>
        <authorList>
            <person name="Zhang G."/>
        </authorList>
    </citation>
    <scope>NUCLEOTIDE SEQUENCE [LARGE SCALE GENOMIC DNA]</scope>
    <source>
        <strain evidence="8">E2A</strain>
    </source>
</reference>
<feature type="region of interest" description="Disordered" evidence="4">
    <location>
        <begin position="289"/>
        <end position="333"/>
    </location>
</feature>
<feature type="binding site" evidence="2">
    <location>
        <position position="125"/>
    </location>
    <ligand>
        <name>Fe cation</name>
        <dbReference type="ChEBI" id="CHEBI:24875"/>
    </ligand>
</feature>
<accession>A0A5Q3QI77</accession>
<feature type="binding site" evidence="2">
    <location>
        <position position="83"/>
    </location>
    <ligand>
        <name>Fe cation</name>
        <dbReference type="ChEBI" id="CHEBI:24875"/>
    </ligand>
</feature>
<feature type="region of interest" description="Disordered" evidence="4">
    <location>
        <begin position="1"/>
        <end position="24"/>
    </location>
</feature>
<keyword evidence="8" id="KW-1185">Reference proteome</keyword>
<dbReference type="PANTHER" id="PTHR13903:SF8">
    <property type="entry name" value="PIRIN"/>
    <property type="match status" value="1"/>
</dbReference>
<evidence type="ECO:0000313" key="7">
    <source>
        <dbReference type="EMBL" id="QGK70547.1"/>
    </source>
</evidence>
<dbReference type="CDD" id="cd02247">
    <property type="entry name" value="cupin_pirin_C"/>
    <property type="match status" value="1"/>
</dbReference>
<proteinExistence type="inferred from homology"/>
<dbReference type="InterPro" id="IPR011051">
    <property type="entry name" value="RmlC_Cupin_sf"/>
</dbReference>
<dbReference type="RefSeq" id="WP_154077129.1">
    <property type="nucleotide sequence ID" value="NZ_CP045929.1"/>
</dbReference>
<dbReference type="Pfam" id="PF05726">
    <property type="entry name" value="Pirin_C"/>
    <property type="match status" value="1"/>
</dbReference>
<evidence type="ECO:0000256" key="3">
    <source>
        <dbReference type="RuleBase" id="RU003457"/>
    </source>
</evidence>
<dbReference type="KEGG" id="sace:GIY23_14365"/>